<keyword evidence="1" id="KW-1185">Reference proteome</keyword>
<organism evidence="1 2">
    <name type="scientific">Camelus bactrianus</name>
    <name type="common">Bactrian camel</name>
    <dbReference type="NCBI Taxonomy" id="9837"/>
    <lineage>
        <taxon>Eukaryota</taxon>
        <taxon>Metazoa</taxon>
        <taxon>Chordata</taxon>
        <taxon>Craniata</taxon>
        <taxon>Vertebrata</taxon>
        <taxon>Euteleostomi</taxon>
        <taxon>Mammalia</taxon>
        <taxon>Eutheria</taxon>
        <taxon>Laurasiatheria</taxon>
        <taxon>Artiodactyla</taxon>
        <taxon>Tylopoda</taxon>
        <taxon>Camelidae</taxon>
        <taxon>Camelus</taxon>
    </lineage>
</organism>
<reference evidence="2" key="1">
    <citation type="submission" date="2025-08" db="UniProtKB">
        <authorList>
            <consortium name="RefSeq"/>
        </authorList>
    </citation>
    <scope>IDENTIFICATION</scope>
    <source>
        <tissue evidence="2">Blood</tissue>
    </source>
</reference>
<dbReference type="RefSeq" id="XP_074231020.1">
    <property type="nucleotide sequence ID" value="XM_074374919.1"/>
</dbReference>
<evidence type="ECO:0000313" key="1">
    <source>
        <dbReference type="Proteomes" id="UP001732780"/>
    </source>
</evidence>
<sequence length="262" mass="27320">MATSSSSTMATPTAAPATRLRRLSRDAARASKSSSLLGAMAAEARSSPRTPEAVAGLGPGSGSPRRLLPAPPPLRAPASVLRFPKPSVKAEVPASRMPALRTAAFSRMAAPKSPATQTDRSLPELGLLSALWTSQALRCEWRPPDTTSCSSLQLMKCGERPHRELSDPSFLRWDIGSRAETDRDSTAVGPAIHPVRRQLGGQTKSSFGWMRVPADRKCEGSALPPAAHPAPSPHNRRPPVTQPAARGAPGPGLGEGGGGTAA</sequence>
<protein>
    <submittedName>
        <fullName evidence="2">Uncharacterized protein LOC123619524 isoform X1</fullName>
    </submittedName>
</protein>
<proteinExistence type="predicted"/>
<dbReference type="Proteomes" id="UP001732780">
    <property type="component" value="Chromosome 12"/>
</dbReference>
<evidence type="ECO:0000313" key="2">
    <source>
        <dbReference type="RefSeq" id="XP_074231020.1"/>
    </source>
</evidence>
<name>A0AC58R921_CAMBA</name>
<gene>
    <name evidence="2" type="primary">LOC123619524</name>
</gene>
<accession>A0AC58R921</accession>